<dbReference type="GO" id="GO:0005737">
    <property type="term" value="C:cytoplasm"/>
    <property type="evidence" value="ECO:0007669"/>
    <property type="project" value="TreeGrafter"/>
</dbReference>
<dbReference type="CDD" id="cd04301">
    <property type="entry name" value="NAT_SF"/>
    <property type="match status" value="1"/>
</dbReference>
<dbReference type="PANTHER" id="PTHR43441">
    <property type="entry name" value="RIBOSOMAL-PROTEIN-SERINE ACETYLTRANSFERASE"/>
    <property type="match status" value="1"/>
</dbReference>
<dbReference type="PROSITE" id="PS51186">
    <property type="entry name" value="GNAT"/>
    <property type="match status" value="1"/>
</dbReference>
<evidence type="ECO:0000256" key="1">
    <source>
        <dbReference type="SAM" id="MobiDB-lite"/>
    </source>
</evidence>
<accession>A0A810KVL2</accession>
<dbReference type="InterPro" id="IPR000182">
    <property type="entry name" value="GNAT_dom"/>
</dbReference>
<dbReference type="OrthoDB" id="2061990at2"/>
<keyword evidence="4" id="KW-1185">Reference proteome</keyword>
<proteinExistence type="predicted"/>
<dbReference type="KEGG" id="aser:Asera_04970"/>
<protein>
    <submittedName>
        <fullName evidence="3">Acetyltransferase</fullName>
    </submittedName>
</protein>
<feature type="region of interest" description="Disordered" evidence="1">
    <location>
        <begin position="1"/>
        <end position="30"/>
    </location>
</feature>
<dbReference type="SUPFAM" id="SSF55729">
    <property type="entry name" value="Acyl-CoA N-acyltransferases (Nat)"/>
    <property type="match status" value="1"/>
</dbReference>
<dbReference type="GO" id="GO:1990189">
    <property type="term" value="F:protein N-terminal-serine acetyltransferase activity"/>
    <property type="evidence" value="ECO:0007669"/>
    <property type="project" value="TreeGrafter"/>
</dbReference>
<evidence type="ECO:0000313" key="3">
    <source>
        <dbReference type="EMBL" id="BCJ26389.1"/>
    </source>
</evidence>
<sequence>MPSLIEPVVPPGRMSGIPQPVLTEPPGGSSTARGALLLRPWRDADAPALARAYQDPAIRRWHARSMNEDEARDWIRQRAERWSAEAGADWAVSSDGTLAGRIGLRTVDLTEGLAEVAYWTLPAARGHGLAGRALGRLTRWCTDELQLHRLELLHAIENTASCRVAEKSGYRYEGTLRQSVPHADGFHDMHLHARLATDPT</sequence>
<dbReference type="Gene3D" id="3.40.630.30">
    <property type="match status" value="1"/>
</dbReference>
<dbReference type="InterPro" id="IPR051908">
    <property type="entry name" value="Ribosomal_N-acetyltransferase"/>
</dbReference>
<dbReference type="GO" id="GO:0008999">
    <property type="term" value="F:protein-N-terminal-alanine acetyltransferase activity"/>
    <property type="evidence" value="ECO:0007669"/>
    <property type="project" value="TreeGrafter"/>
</dbReference>
<dbReference type="PANTHER" id="PTHR43441:SF10">
    <property type="entry name" value="ACETYLTRANSFERASE"/>
    <property type="match status" value="1"/>
</dbReference>
<dbReference type="EMBL" id="AP023354">
    <property type="protein sequence ID" value="BCJ26389.1"/>
    <property type="molecule type" value="Genomic_DNA"/>
</dbReference>
<dbReference type="Pfam" id="PF13302">
    <property type="entry name" value="Acetyltransf_3"/>
    <property type="match status" value="1"/>
</dbReference>
<dbReference type="Proteomes" id="UP000680750">
    <property type="component" value="Chromosome"/>
</dbReference>
<organism evidence="3 4">
    <name type="scientific">Actinocatenispora sera</name>
    <dbReference type="NCBI Taxonomy" id="390989"/>
    <lineage>
        <taxon>Bacteria</taxon>
        <taxon>Bacillati</taxon>
        <taxon>Actinomycetota</taxon>
        <taxon>Actinomycetes</taxon>
        <taxon>Micromonosporales</taxon>
        <taxon>Micromonosporaceae</taxon>
        <taxon>Actinocatenispora</taxon>
    </lineage>
</organism>
<dbReference type="RefSeq" id="WP_030446861.1">
    <property type="nucleotide sequence ID" value="NZ_AP023354.1"/>
</dbReference>
<name>A0A810KVL2_9ACTN</name>
<evidence type="ECO:0000259" key="2">
    <source>
        <dbReference type="PROSITE" id="PS51186"/>
    </source>
</evidence>
<feature type="domain" description="N-acetyltransferase" evidence="2">
    <location>
        <begin position="36"/>
        <end position="198"/>
    </location>
</feature>
<reference evidence="3" key="1">
    <citation type="submission" date="2020-08" db="EMBL/GenBank/DDBJ databases">
        <title>Whole genome shotgun sequence of Actinocatenispora sera NBRC 101916.</title>
        <authorList>
            <person name="Komaki H."/>
            <person name="Tamura T."/>
        </authorList>
    </citation>
    <scope>NUCLEOTIDE SEQUENCE</scope>
    <source>
        <strain evidence="3">NBRC 101916</strain>
    </source>
</reference>
<gene>
    <name evidence="3" type="ORF">Asera_04970</name>
</gene>
<evidence type="ECO:0000313" key="4">
    <source>
        <dbReference type="Proteomes" id="UP000680750"/>
    </source>
</evidence>
<dbReference type="AlphaFoldDB" id="A0A810KVL2"/>
<dbReference type="InterPro" id="IPR016181">
    <property type="entry name" value="Acyl_CoA_acyltransferase"/>
</dbReference>